<dbReference type="OrthoDB" id="9772423at2"/>
<dbReference type="GO" id="GO:0005737">
    <property type="term" value="C:cytoplasm"/>
    <property type="evidence" value="ECO:0007669"/>
    <property type="project" value="UniProtKB-SubCell"/>
</dbReference>
<sequence>MPIKIPRALPAYNALREERVFVMTEDRAEHQDIRPLKVGIVNLMPTTVDTEIQLLRLLGNSPLQVDITFLRMGSHESKNAPPGHLDKFYISAKEVISLGMHFDGLIITGAPVETLPFEEVDYWDELAAVIDYSVKSAWSTMHICWGAQAALYRHYGIPKQPLAKKLFGVFPHKINERHSPLFRGFDDEFLAPQSRHTSCDRDALAARPELTIQSESVETGVFLATARDLREIYVTGHLEYDSLTLDREYRRDLGQGKPIAIPRNYYPGDDASQAPVVRWRAHAHLFFSNWLNYVYQETPFNLDDIK</sequence>
<feature type="site" description="Important for acyl-CoA specificity" evidence="5">
    <location>
        <position position="113"/>
    </location>
</feature>
<reference evidence="7 8" key="2">
    <citation type="journal article" date="2011" name="ISME J.">
        <title>RNA-seq reveals cooperative metabolic interactions between two termite-gut spirochete species in co-culture.</title>
        <authorList>
            <person name="Rosenthal A.Z."/>
            <person name="Matson E.G."/>
            <person name="Eldar A."/>
            <person name="Leadbetter J.R."/>
        </authorList>
    </citation>
    <scope>NUCLEOTIDE SEQUENCE [LARGE SCALE GENOMIC DNA]</scope>
    <source>
        <strain evidence="8">ATCC BAA-888 / DSM 13862 / ZAS-9</strain>
    </source>
</reference>
<dbReference type="Pfam" id="PF04204">
    <property type="entry name" value="HTS"/>
    <property type="match status" value="1"/>
</dbReference>
<evidence type="ECO:0000313" key="7">
    <source>
        <dbReference type="EMBL" id="AEF83122.1"/>
    </source>
</evidence>
<comment type="catalytic activity">
    <reaction evidence="5">
        <text>L-homoserine + acetyl-CoA = O-acetyl-L-homoserine + CoA</text>
        <dbReference type="Rhea" id="RHEA:13701"/>
        <dbReference type="ChEBI" id="CHEBI:57287"/>
        <dbReference type="ChEBI" id="CHEBI:57288"/>
        <dbReference type="ChEBI" id="CHEBI:57476"/>
        <dbReference type="ChEBI" id="CHEBI:57716"/>
        <dbReference type="EC" id="2.3.1.31"/>
    </reaction>
</comment>
<dbReference type="GO" id="GO:0019281">
    <property type="term" value="P:L-methionine biosynthetic process from homoserine via O-succinyl-L-homoserine and cystathionine"/>
    <property type="evidence" value="ECO:0007669"/>
    <property type="project" value="InterPro"/>
</dbReference>
<keyword evidence="4 5" id="KW-0012">Acyltransferase</keyword>
<feature type="site" description="Important for substrate specificity" evidence="5">
    <location>
        <position position="194"/>
    </location>
</feature>
<dbReference type="EC" id="2.3.1.31" evidence="5"/>
<dbReference type="UniPathway" id="UPA00051">
    <property type="reaction ID" value="UER00074"/>
</dbReference>
<feature type="active site" description="Proton acceptor" evidence="5">
    <location>
        <position position="237"/>
    </location>
</feature>
<evidence type="ECO:0000256" key="3">
    <source>
        <dbReference type="ARBA" id="ARBA00022679"/>
    </source>
</evidence>
<dbReference type="Proteomes" id="UP000009222">
    <property type="component" value="Chromosome"/>
</dbReference>
<proteinExistence type="inferred from homology"/>
<keyword evidence="8" id="KW-1185">Reference proteome</keyword>
<comment type="function">
    <text evidence="5">Transfers an acetyl group from acetyl-CoA to L-homoserine, forming acetyl-L-homoserine.</text>
</comment>
<dbReference type="InterPro" id="IPR005697">
    <property type="entry name" value="HST_MetA"/>
</dbReference>
<dbReference type="InterPro" id="IPR029062">
    <property type="entry name" value="Class_I_gatase-like"/>
</dbReference>
<dbReference type="FunCoup" id="F5YB78">
    <property type="interactions" value="103"/>
</dbReference>
<feature type="binding site" evidence="5">
    <location>
        <position position="251"/>
    </location>
    <ligand>
        <name>substrate</name>
    </ligand>
</feature>
<keyword evidence="2 5" id="KW-0028">Amino-acid biosynthesis</keyword>
<keyword evidence="1 5" id="KW-0963">Cytoplasm</keyword>
<feature type="binding site" evidence="5">
    <location>
        <position position="194"/>
    </location>
    <ligand>
        <name>substrate</name>
    </ligand>
</feature>
<dbReference type="HOGENOM" id="CLU_057851_0_1_12"/>
<comment type="pathway">
    <text evidence="5">Amino-acid biosynthesis; L-methionine biosynthesis via de novo pathway; O-acetyl-L-homoserine from L-homoserine: step 1/1.</text>
</comment>
<dbReference type="KEGG" id="taz:TREAZ_2990"/>
<evidence type="ECO:0000256" key="4">
    <source>
        <dbReference type="ARBA" id="ARBA00023315"/>
    </source>
</evidence>
<dbReference type="CDD" id="cd03131">
    <property type="entry name" value="GATase1_HTS"/>
    <property type="match status" value="1"/>
</dbReference>
<dbReference type="EMBL" id="CP001841">
    <property type="protein sequence ID" value="AEF83122.1"/>
    <property type="molecule type" value="Genomic_DNA"/>
</dbReference>
<evidence type="ECO:0000256" key="2">
    <source>
        <dbReference type="ARBA" id="ARBA00022605"/>
    </source>
</evidence>
<evidence type="ECO:0000256" key="6">
    <source>
        <dbReference type="PIRSR" id="PIRSR000450-1"/>
    </source>
</evidence>
<dbReference type="HAMAP" id="MF_00295">
    <property type="entry name" value="MetA_acyltransf"/>
    <property type="match status" value="1"/>
</dbReference>
<evidence type="ECO:0000256" key="1">
    <source>
        <dbReference type="ARBA" id="ARBA00022490"/>
    </source>
</evidence>
<feature type="binding site" evidence="5">
    <location>
        <position position="165"/>
    </location>
    <ligand>
        <name>substrate</name>
    </ligand>
</feature>
<keyword evidence="3 5" id="KW-0808">Transferase</keyword>
<feature type="active site" description="Acyl-thioester intermediate" evidence="5 6">
    <location>
        <position position="144"/>
    </location>
</feature>
<comment type="subcellular location">
    <subcellularLocation>
        <location evidence="5">Cytoplasm</location>
    </subcellularLocation>
</comment>
<dbReference type="SUPFAM" id="SSF52317">
    <property type="entry name" value="Class I glutamine amidotransferase-like"/>
    <property type="match status" value="1"/>
</dbReference>
<dbReference type="eggNOG" id="COG1897">
    <property type="taxonomic scope" value="Bacteria"/>
</dbReference>
<dbReference type="NCBIfam" id="TIGR01001">
    <property type="entry name" value="metA"/>
    <property type="match status" value="1"/>
</dbReference>
<dbReference type="AlphaFoldDB" id="F5YB78"/>
<dbReference type="RefSeq" id="WP_015712559.1">
    <property type="nucleotide sequence ID" value="NC_015577.1"/>
</dbReference>
<comment type="caution">
    <text evidence="5">Lacks conserved residue(s) required for the propagation of feature annotation.</text>
</comment>
<dbReference type="STRING" id="545695.TREAZ_2990"/>
<gene>
    <name evidence="7" type="primary">metA</name>
    <name evidence="5" type="synonym">metAA</name>
    <name evidence="7" type="ordered locus">TREAZ_2990</name>
</gene>
<dbReference type="GO" id="GO:0008899">
    <property type="term" value="F:homoserine O-succinyltransferase activity"/>
    <property type="evidence" value="ECO:0007669"/>
    <property type="project" value="UniProtKB-UniRule"/>
</dbReference>
<reference evidence="8" key="1">
    <citation type="submission" date="2009-12" db="EMBL/GenBank/DDBJ databases">
        <title>Complete sequence of Treponema azotonutricium strain ZAS-9.</title>
        <authorList>
            <person name="Tetu S.G."/>
            <person name="Matson E."/>
            <person name="Ren Q."/>
            <person name="Seshadri R."/>
            <person name="Elbourne L."/>
            <person name="Hassan K.A."/>
            <person name="Durkin A."/>
            <person name="Radune D."/>
            <person name="Mohamoud Y."/>
            <person name="Shay R."/>
            <person name="Jin S."/>
            <person name="Zhang X."/>
            <person name="Lucey K."/>
            <person name="Ballor N.R."/>
            <person name="Ottesen E."/>
            <person name="Rosenthal R."/>
            <person name="Allen A."/>
            <person name="Leadbetter J.R."/>
            <person name="Paulsen I.T."/>
        </authorList>
    </citation>
    <scope>NUCLEOTIDE SEQUENCE [LARGE SCALE GENOMIC DNA]</scope>
    <source>
        <strain evidence="8">ATCC BAA-888 / DSM 13862 / ZAS-9</strain>
    </source>
</reference>
<dbReference type="PANTHER" id="PTHR20919:SF0">
    <property type="entry name" value="HOMOSERINE O-SUCCINYLTRANSFERASE"/>
    <property type="match status" value="1"/>
</dbReference>
<dbReference type="Gene3D" id="3.40.50.880">
    <property type="match status" value="1"/>
</dbReference>
<protein>
    <recommendedName>
        <fullName evidence="5">Homoserine O-acetyltransferase</fullName>
        <shortName evidence="5">HAT</shortName>
        <ecNumber evidence="5">2.3.1.31</ecNumber>
    </recommendedName>
    <alternativeName>
        <fullName evidence="5">Homoserine transacetylase</fullName>
        <shortName evidence="5">HTA</shortName>
    </alternativeName>
</protein>
<dbReference type="PANTHER" id="PTHR20919">
    <property type="entry name" value="HOMOSERINE O-SUCCINYLTRANSFERASE"/>
    <property type="match status" value="1"/>
</dbReference>
<keyword evidence="5" id="KW-0486">Methionine biosynthesis</keyword>
<dbReference type="PIRSF" id="PIRSF000450">
    <property type="entry name" value="H_ser_succinyltr"/>
    <property type="match status" value="1"/>
</dbReference>
<dbReference type="GO" id="GO:0004414">
    <property type="term" value="F:homoserine O-acetyltransferase activity"/>
    <property type="evidence" value="ECO:0007669"/>
    <property type="project" value="UniProtKB-EC"/>
</dbReference>
<evidence type="ECO:0000256" key="5">
    <source>
        <dbReference type="HAMAP-Rule" id="MF_00295"/>
    </source>
</evidence>
<dbReference type="InParanoid" id="F5YB78"/>
<dbReference type="InterPro" id="IPR033752">
    <property type="entry name" value="MetA_family"/>
</dbReference>
<organism evidence="7 8">
    <name type="scientific">Leadbettera azotonutricia (strain ATCC BAA-888 / DSM 13862 / ZAS-9)</name>
    <name type="common">Treponema azotonutricium</name>
    <dbReference type="NCBI Taxonomy" id="545695"/>
    <lineage>
        <taxon>Bacteria</taxon>
        <taxon>Pseudomonadati</taxon>
        <taxon>Spirochaetota</taxon>
        <taxon>Spirochaetia</taxon>
        <taxon>Spirochaetales</taxon>
        <taxon>Breznakiellaceae</taxon>
        <taxon>Leadbettera</taxon>
    </lineage>
</organism>
<evidence type="ECO:0000313" key="8">
    <source>
        <dbReference type="Proteomes" id="UP000009222"/>
    </source>
</evidence>
<name>F5YB78_LEAAZ</name>
<feature type="active site" evidence="5">
    <location>
        <position position="239"/>
    </location>
</feature>
<accession>F5YB78</accession>
<comment type="similarity">
    <text evidence="5">Belongs to the MetA family.</text>
</comment>